<feature type="region of interest" description="Disordered" evidence="2">
    <location>
        <begin position="1"/>
        <end position="37"/>
    </location>
</feature>
<dbReference type="PANTHER" id="PTHR13066:SF2">
    <property type="entry name" value="GOLGIN-45"/>
    <property type="match status" value="1"/>
</dbReference>
<gene>
    <name evidence="3" type="ORF">NP493_912g00053</name>
</gene>
<reference evidence="3" key="1">
    <citation type="journal article" date="2023" name="Mol. Biol. Evol.">
        <title>Third-Generation Sequencing Reveals the Adaptive Role of the Epigenome in Three Deep-Sea Polychaetes.</title>
        <authorList>
            <person name="Perez M."/>
            <person name="Aroh O."/>
            <person name="Sun Y."/>
            <person name="Lan Y."/>
            <person name="Juniper S.K."/>
            <person name="Young C.R."/>
            <person name="Angers B."/>
            <person name="Qian P.Y."/>
        </authorList>
    </citation>
    <scope>NUCLEOTIDE SEQUENCE</scope>
    <source>
        <strain evidence="3">R07B-5</strain>
    </source>
</reference>
<evidence type="ECO:0008006" key="5">
    <source>
        <dbReference type="Google" id="ProtNLM"/>
    </source>
</evidence>
<dbReference type="GO" id="GO:0043001">
    <property type="term" value="P:Golgi to plasma membrane protein transport"/>
    <property type="evidence" value="ECO:0007669"/>
    <property type="project" value="InterPro"/>
</dbReference>
<feature type="compositionally biased region" description="Polar residues" evidence="2">
    <location>
        <begin position="16"/>
        <end position="36"/>
    </location>
</feature>
<protein>
    <recommendedName>
        <fullName evidence="5">Golgin-45</fullName>
    </recommendedName>
</protein>
<evidence type="ECO:0000313" key="3">
    <source>
        <dbReference type="EMBL" id="KAK2173011.1"/>
    </source>
</evidence>
<feature type="coiled-coil region" evidence="1">
    <location>
        <begin position="138"/>
        <end position="165"/>
    </location>
</feature>
<dbReference type="GO" id="GO:0007030">
    <property type="term" value="P:Golgi organization"/>
    <property type="evidence" value="ECO:0007669"/>
    <property type="project" value="InterPro"/>
</dbReference>
<sequence>MDSESLKKKMPPPPRMSSTGRYTNLTSSDKLASVTKSPKVRYVAREPVRAAVKPLSADPVKSGGRVVNFVDPQRSNASCSVNMMAPIASRTGDKDQTTVTMNGGGVLSTAGGGVVVGLAVPSDGVREVEGRSESPSDVVKLREEKAQLEEQLHVQNNINTDLKKLLVASVGDDLHYKVESLIRTKATLACEIGDYTKKIYEDYENLDQLSIQADMWRSKFMANKVLIEKLSGEVRRQEHRWTMAEQALRQLLEERQELSSRMIDTHRYLKLLRDSFNATAITCTPTQISDLLQLSRVNQVLADAVKLRLLGSVPLLRAALDAGIENGLTPAEKLACQVMATLQVLADAESTATGSKGGATVTVDTFARFHPNVNYDNITLQCCSRCKGDLQVV</sequence>
<name>A0AAD9KKC5_RIDPI</name>
<dbReference type="InterPro" id="IPR027095">
    <property type="entry name" value="Golgin-45"/>
</dbReference>
<evidence type="ECO:0000256" key="2">
    <source>
        <dbReference type="SAM" id="MobiDB-lite"/>
    </source>
</evidence>
<dbReference type="PANTHER" id="PTHR13066">
    <property type="entry name" value="BASIC LEUCINE ZIPPER NUCLEAR FACTOR 1 BLZF1 PROTEIN"/>
    <property type="match status" value="1"/>
</dbReference>
<dbReference type="GO" id="GO:0000139">
    <property type="term" value="C:Golgi membrane"/>
    <property type="evidence" value="ECO:0007669"/>
    <property type="project" value="TreeGrafter"/>
</dbReference>
<organism evidence="3 4">
    <name type="scientific">Ridgeia piscesae</name>
    <name type="common">Tubeworm</name>
    <dbReference type="NCBI Taxonomy" id="27915"/>
    <lineage>
        <taxon>Eukaryota</taxon>
        <taxon>Metazoa</taxon>
        <taxon>Spiralia</taxon>
        <taxon>Lophotrochozoa</taxon>
        <taxon>Annelida</taxon>
        <taxon>Polychaeta</taxon>
        <taxon>Sedentaria</taxon>
        <taxon>Canalipalpata</taxon>
        <taxon>Sabellida</taxon>
        <taxon>Siboglinidae</taxon>
        <taxon>Ridgeia</taxon>
    </lineage>
</organism>
<keyword evidence="4" id="KW-1185">Reference proteome</keyword>
<evidence type="ECO:0000256" key="1">
    <source>
        <dbReference type="SAM" id="Coils"/>
    </source>
</evidence>
<proteinExistence type="predicted"/>
<evidence type="ECO:0000313" key="4">
    <source>
        <dbReference type="Proteomes" id="UP001209878"/>
    </source>
</evidence>
<accession>A0AAD9KKC5</accession>
<dbReference type="EMBL" id="JAODUO010000911">
    <property type="protein sequence ID" value="KAK2173011.1"/>
    <property type="molecule type" value="Genomic_DNA"/>
</dbReference>
<keyword evidence="1" id="KW-0175">Coiled coil</keyword>
<comment type="caution">
    <text evidence="3">The sequence shown here is derived from an EMBL/GenBank/DDBJ whole genome shotgun (WGS) entry which is preliminary data.</text>
</comment>
<dbReference type="Proteomes" id="UP001209878">
    <property type="component" value="Unassembled WGS sequence"/>
</dbReference>
<dbReference type="AlphaFoldDB" id="A0AAD9KKC5"/>